<protein>
    <submittedName>
        <fullName evidence="1">Uncharacterized protein</fullName>
    </submittedName>
</protein>
<comment type="caution">
    <text evidence="1">The sequence shown here is derived from an EMBL/GenBank/DDBJ whole genome shotgun (WGS) entry which is preliminary data.</text>
</comment>
<reference evidence="1" key="1">
    <citation type="submission" date="2021-02" db="EMBL/GenBank/DDBJ databases">
        <authorList>
            <person name="Dougan E. K."/>
            <person name="Rhodes N."/>
            <person name="Thang M."/>
            <person name="Chan C."/>
        </authorList>
    </citation>
    <scope>NUCLEOTIDE SEQUENCE</scope>
</reference>
<evidence type="ECO:0000313" key="2">
    <source>
        <dbReference type="Proteomes" id="UP000626109"/>
    </source>
</evidence>
<dbReference type="Proteomes" id="UP000626109">
    <property type="component" value="Unassembled WGS sequence"/>
</dbReference>
<name>A0A813H7I6_POLGL</name>
<dbReference type="EMBL" id="CAJNNW010000993">
    <property type="protein sequence ID" value="CAE8633601.1"/>
    <property type="molecule type" value="Genomic_DNA"/>
</dbReference>
<organism evidence="1 2">
    <name type="scientific">Polarella glacialis</name>
    <name type="common">Dinoflagellate</name>
    <dbReference type="NCBI Taxonomy" id="89957"/>
    <lineage>
        <taxon>Eukaryota</taxon>
        <taxon>Sar</taxon>
        <taxon>Alveolata</taxon>
        <taxon>Dinophyceae</taxon>
        <taxon>Suessiales</taxon>
        <taxon>Suessiaceae</taxon>
        <taxon>Polarella</taxon>
    </lineage>
</organism>
<evidence type="ECO:0000313" key="1">
    <source>
        <dbReference type="EMBL" id="CAE8633601.1"/>
    </source>
</evidence>
<accession>A0A813H7I6</accession>
<dbReference type="AlphaFoldDB" id="A0A813H7I6"/>
<sequence>MHPRGWQSIARYGALTSALEKLNWSLHIPGATLLERHCRARAATLKQHWRHAAGMPPGSELRMRLTKQFRAEGSVSKREKSKAILVTRAIQSRLGSVSVKERRAKGVRGPGEHKQAHVMRAPSSSRTFEISKRA</sequence>
<gene>
    <name evidence="1" type="ORF">PGLA2088_LOCUS1282</name>
</gene>
<feature type="non-terminal residue" evidence="1">
    <location>
        <position position="134"/>
    </location>
</feature>
<proteinExistence type="predicted"/>